<dbReference type="Proteomes" id="UP000547510">
    <property type="component" value="Unassembled WGS sequence"/>
</dbReference>
<reference evidence="1 2" key="1">
    <citation type="submission" date="2020-08" db="EMBL/GenBank/DDBJ databases">
        <title>Genomic Encyclopedia of Type Strains, Phase III (KMG-III): the genomes of soil and plant-associated and newly described type strains.</title>
        <authorList>
            <person name="Whitman W."/>
        </authorList>
    </citation>
    <scope>NUCLEOTIDE SEQUENCE [LARGE SCALE GENOMIC DNA]</scope>
    <source>
        <strain evidence="1 2">CECT 8640</strain>
    </source>
</reference>
<comment type="caution">
    <text evidence="1">The sequence shown here is derived from an EMBL/GenBank/DDBJ whole genome shotgun (WGS) entry which is preliminary data.</text>
</comment>
<evidence type="ECO:0000313" key="2">
    <source>
        <dbReference type="Proteomes" id="UP000547510"/>
    </source>
</evidence>
<gene>
    <name evidence="1" type="ORF">FHS29_003923</name>
</gene>
<dbReference type="AlphaFoldDB" id="A0A841CJT7"/>
<protein>
    <submittedName>
        <fullName evidence="1">Uncharacterized protein</fullName>
    </submittedName>
</protein>
<dbReference type="EMBL" id="JACHJN010000005">
    <property type="protein sequence ID" value="MBB5957330.1"/>
    <property type="molecule type" value="Genomic_DNA"/>
</dbReference>
<keyword evidence="2" id="KW-1185">Reference proteome</keyword>
<name>A0A841CJT7_9PSEU</name>
<sequence length="113" mass="12120">MSGEWVVRLSRATGVLFDPPYSARLVALADRVLVDGDVGDRLMIIHIGGLGLLALLSMAHLDAHGGRLDVSDSAKAAYVRTTVSGTGTDWHQRIGSLVRDVRAVVRTGVTRAW</sequence>
<dbReference type="RefSeq" id="WP_184692238.1">
    <property type="nucleotide sequence ID" value="NZ_JACHJN010000005.1"/>
</dbReference>
<proteinExistence type="predicted"/>
<evidence type="ECO:0000313" key="1">
    <source>
        <dbReference type="EMBL" id="MBB5957330.1"/>
    </source>
</evidence>
<accession>A0A841CJT7</accession>
<organism evidence="1 2">
    <name type="scientific">Saccharothrix tamanrassetensis</name>
    <dbReference type="NCBI Taxonomy" id="1051531"/>
    <lineage>
        <taxon>Bacteria</taxon>
        <taxon>Bacillati</taxon>
        <taxon>Actinomycetota</taxon>
        <taxon>Actinomycetes</taxon>
        <taxon>Pseudonocardiales</taxon>
        <taxon>Pseudonocardiaceae</taxon>
        <taxon>Saccharothrix</taxon>
    </lineage>
</organism>